<name>A0AC35U376_9BILA</name>
<accession>A0AC35U376</accession>
<dbReference type="WBParaSite" id="RSKR_0000700200.1">
    <property type="protein sequence ID" value="RSKR_0000700200.1"/>
    <property type="gene ID" value="RSKR_0000700200"/>
</dbReference>
<dbReference type="Proteomes" id="UP000095286">
    <property type="component" value="Unplaced"/>
</dbReference>
<sequence length="167" mass="19471">MSKTVFQCFCNGDFSNQTRTGILSQEFDADKNNKLNGNELEKVMLKKFVLKPKGDFTLIMNKFDKDQDGEWNAEEYLSFDKDLPFHEFEFDADKNNKLNGNELEKVMINKFVLKPKGDFTLIMNKFDKDKDGEWNAEEYLSFDKDLPFHELSSAAPAKNLRKKIESE</sequence>
<evidence type="ECO:0000313" key="1">
    <source>
        <dbReference type="Proteomes" id="UP000095286"/>
    </source>
</evidence>
<reference evidence="2" key="1">
    <citation type="submission" date="2016-11" db="UniProtKB">
        <authorList>
            <consortium name="WormBaseParasite"/>
        </authorList>
    </citation>
    <scope>IDENTIFICATION</scope>
    <source>
        <strain evidence="2">KR3021</strain>
    </source>
</reference>
<organism evidence="1 2">
    <name type="scientific">Rhabditophanes sp. KR3021</name>
    <dbReference type="NCBI Taxonomy" id="114890"/>
    <lineage>
        <taxon>Eukaryota</taxon>
        <taxon>Metazoa</taxon>
        <taxon>Ecdysozoa</taxon>
        <taxon>Nematoda</taxon>
        <taxon>Chromadorea</taxon>
        <taxon>Rhabditida</taxon>
        <taxon>Tylenchina</taxon>
        <taxon>Panagrolaimomorpha</taxon>
        <taxon>Strongyloidoidea</taxon>
        <taxon>Alloionematidae</taxon>
        <taxon>Rhabditophanes</taxon>
    </lineage>
</organism>
<proteinExistence type="predicted"/>
<protein>
    <submittedName>
        <fullName evidence="2">EF-hand domain-containing protein</fullName>
    </submittedName>
</protein>
<evidence type="ECO:0000313" key="2">
    <source>
        <dbReference type="WBParaSite" id="RSKR_0000700200.1"/>
    </source>
</evidence>